<gene>
    <name evidence="8" type="ORF">A374_03944</name>
</gene>
<organism evidence="8 9">
    <name type="scientific">Fictibacillus macauensis ZFHKF-1</name>
    <dbReference type="NCBI Taxonomy" id="1196324"/>
    <lineage>
        <taxon>Bacteria</taxon>
        <taxon>Bacillati</taxon>
        <taxon>Bacillota</taxon>
        <taxon>Bacilli</taxon>
        <taxon>Bacillales</taxon>
        <taxon>Fictibacillaceae</taxon>
        <taxon>Fictibacillus</taxon>
    </lineage>
</organism>
<dbReference type="Gene3D" id="1.10.1370.20">
    <property type="entry name" value="Oligoendopeptidase f, C-terminal domain"/>
    <property type="match status" value="1"/>
</dbReference>
<dbReference type="PANTHER" id="PTHR34217:SF1">
    <property type="entry name" value="CARBOXYPEPTIDASE 1"/>
    <property type="match status" value="1"/>
</dbReference>
<dbReference type="SUPFAM" id="SSF55486">
    <property type="entry name" value="Metalloproteases ('zincins'), catalytic domain"/>
    <property type="match status" value="1"/>
</dbReference>
<dbReference type="RefSeq" id="WP_007200888.1">
    <property type="nucleotide sequence ID" value="NZ_AKKV01000020.1"/>
</dbReference>
<proteinExistence type="inferred from homology"/>
<dbReference type="InterPro" id="IPR001567">
    <property type="entry name" value="Pept_M3A_M3B_dom"/>
</dbReference>
<accession>I8UIN3</accession>
<dbReference type="EMBL" id="AKKV01000020">
    <property type="protein sequence ID" value="EIT86693.1"/>
    <property type="molecule type" value="Genomic_DNA"/>
</dbReference>
<dbReference type="InterPro" id="IPR001333">
    <property type="entry name" value="Peptidase_M32_Taq"/>
</dbReference>
<evidence type="ECO:0000256" key="1">
    <source>
        <dbReference type="ARBA" id="ARBA00022670"/>
    </source>
</evidence>
<dbReference type="GO" id="GO:0004222">
    <property type="term" value="F:metalloendopeptidase activity"/>
    <property type="evidence" value="ECO:0007669"/>
    <property type="project" value="InterPro"/>
</dbReference>
<dbReference type="GO" id="GO:0046872">
    <property type="term" value="F:metal ion binding"/>
    <property type="evidence" value="ECO:0007669"/>
    <property type="project" value="UniProtKB-UniRule"/>
</dbReference>
<dbReference type="Proteomes" id="UP000004080">
    <property type="component" value="Unassembled WGS sequence"/>
</dbReference>
<evidence type="ECO:0000313" key="9">
    <source>
        <dbReference type="Proteomes" id="UP000004080"/>
    </source>
</evidence>
<keyword evidence="2 6" id="KW-0479">Metal-binding</keyword>
<dbReference type="PATRIC" id="fig|1196324.3.peg.799"/>
<dbReference type="GO" id="GO:0004181">
    <property type="term" value="F:metallocarboxypeptidase activity"/>
    <property type="evidence" value="ECO:0007669"/>
    <property type="project" value="InterPro"/>
</dbReference>
<evidence type="ECO:0000256" key="4">
    <source>
        <dbReference type="ARBA" id="ARBA00022833"/>
    </source>
</evidence>
<dbReference type="Pfam" id="PF01432">
    <property type="entry name" value="Peptidase_M3"/>
    <property type="match status" value="1"/>
</dbReference>
<evidence type="ECO:0000256" key="3">
    <source>
        <dbReference type="ARBA" id="ARBA00022801"/>
    </source>
</evidence>
<name>I8UIN3_9BACL</name>
<dbReference type="eggNOG" id="COG1164">
    <property type="taxonomic scope" value="Bacteria"/>
</dbReference>
<evidence type="ECO:0000256" key="5">
    <source>
        <dbReference type="ARBA" id="ARBA00023049"/>
    </source>
</evidence>
<keyword evidence="1 6" id="KW-0645">Protease</keyword>
<reference evidence="8 9" key="1">
    <citation type="journal article" date="2012" name="J. Bacteriol.">
        <title>Genome of Bacillus macauensis ZFHKF-1, a Long-Chain-Forming Bacterium.</title>
        <authorList>
            <person name="Cai L."/>
            <person name="Zhang T."/>
        </authorList>
    </citation>
    <scope>NUCLEOTIDE SEQUENCE [LARGE SCALE GENOMIC DNA]</scope>
    <source>
        <strain evidence="8 9">ZFHKF-1</strain>
    </source>
</reference>
<comment type="caution">
    <text evidence="8">The sequence shown here is derived from an EMBL/GenBank/DDBJ whole genome shotgun (WGS) entry which is preliminary data.</text>
</comment>
<evidence type="ECO:0000313" key="8">
    <source>
        <dbReference type="EMBL" id="EIT86693.1"/>
    </source>
</evidence>
<protein>
    <submittedName>
        <fullName evidence="8">Oligoendopeptidase F</fullName>
    </submittedName>
</protein>
<evidence type="ECO:0000259" key="7">
    <source>
        <dbReference type="Pfam" id="PF01432"/>
    </source>
</evidence>
<keyword evidence="4 6" id="KW-0862">Zinc</keyword>
<dbReference type="STRING" id="1196324.A374_03944"/>
<keyword evidence="9" id="KW-1185">Reference proteome</keyword>
<dbReference type="PANTHER" id="PTHR34217">
    <property type="entry name" value="METAL-DEPENDENT CARBOXYPEPTIDASE"/>
    <property type="match status" value="1"/>
</dbReference>
<keyword evidence="3 6" id="KW-0378">Hydrolase</keyword>
<dbReference type="InterPro" id="IPR042088">
    <property type="entry name" value="OligoPept_F_C"/>
</dbReference>
<evidence type="ECO:0000256" key="2">
    <source>
        <dbReference type="ARBA" id="ARBA00022723"/>
    </source>
</evidence>
<sequence length="498" mass="57637">MEVVDEKHVRWDLRSLFQNEGEWLDALTRVEAEVAALERLSSEQIHEIEILAYYSYCQHIDGIAPNETAASRIAHLKATAQSKTNAASTSFMGRDWTHRYLALRHELTPAMDGNKYSFGEIHEIAMRGTSLEEQQQAYKALTATLQEQAHHFATLLQEISSVRSADNVYKRTLQGNRIREETVQTMWDVVDRYVPNVMQNMKKPSWHTVMSEQGHEEEGMCLQEVLSSLQTLFRSLHPPIAMMIEQCSAERWLDAAPLPHKGPGGVCIPFLADEAFRIALPYRKTIESSRILAHELGHAWHYLQLPKDTSLFLDDRLPMTMAEMAALFFEGIWLDHVLMQTTKDDARHALLEQKKQRDINYLCDVRASFLFEEALYEHHGPPLSTEEMEALSITMQQRTYRNSLSSYQHYVWIKYIQFYEDAVPFYNYPYTIGYLLSEGLLAYYKTNQKTFFANFNALLRDTGTASLEALMMKHFHIDLTMPTFWEEALTRIVSSRES</sequence>
<dbReference type="GO" id="GO:0006508">
    <property type="term" value="P:proteolysis"/>
    <property type="evidence" value="ECO:0007669"/>
    <property type="project" value="UniProtKB-KW"/>
</dbReference>
<dbReference type="AlphaFoldDB" id="I8UIN3"/>
<keyword evidence="5 6" id="KW-0482">Metalloprotease</keyword>
<feature type="domain" description="Peptidase M3A/M3B catalytic" evidence="7">
    <location>
        <begin position="246"/>
        <end position="487"/>
    </location>
</feature>
<evidence type="ECO:0000256" key="6">
    <source>
        <dbReference type="RuleBase" id="RU003435"/>
    </source>
</evidence>
<comment type="similarity">
    <text evidence="6">Belongs to the peptidase M3 family.</text>
</comment>
<comment type="cofactor">
    <cofactor evidence="6">
        <name>Zn(2+)</name>
        <dbReference type="ChEBI" id="CHEBI:29105"/>
    </cofactor>
    <text evidence="6">Binds 1 zinc ion.</text>
</comment>